<proteinExistence type="predicted"/>
<dbReference type="Proteomes" id="UP000887577">
    <property type="component" value="Unplaced"/>
</dbReference>
<feature type="compositionally biased region" description="Low complexity" evidence="1">
    <location>
        <begin position="116"/>
        <end position="130"/>
    </location>
</feature>
<evidence type="ECO:0000313" key="3">
    <source>
        <dbReference type="WBParaSite" id="PSU_v2.g12186.t1"/>
    </source>
</evidence>
<protein>
    <submittedName>
        <fullName evidence="3">Uncharacterized protein</fullName>
    </submittedName>
</protein>
<keyword evidence="2" id="KW-1185">Reference proteome</keyword>
<feature type="region of interest" description="Disordered" evidence="1">
    <location>
        <begin position="116"/>
        <end position="147"/>
    </location>
</feature>
<reference evidence="3" key="1">
    <citation type="submission" date="2022-11" db="UniProtKB">
        <authorList>
            <consortium name="WormBaseParasite"/>
        </authorList>
    </citation>
    <scope>IDENTIFICATION</scope>
</reference>
<accession>A0A914XYA3</accession>
<evidence type="ECO:0000313" key="2">
    <source>
        <dbReference type="Proteomes" id="UP000887577"/>
    </source>
</evidence>
<dbReference type="AlphaFoldDB" id="A0A914XYA3"/>
<name>A0A914XYA3_9BILA</name>
<sequence length="147" mass="16841">MSLGQKYVFLDYSMIEELYGIEKVEEILMHHSYVGVNLEQICPLIAHGGERYFPPPSIRRPFPALHPPSYFTTTPKIPSSTPKQQFQHHQMIIIPKMNENDQKIIDVLTVTDMPTDAPFTETAAPTTTEKVVPKKKDKKDEKEGMEK</sequence>
<dbReference type="WBParaSite" id="PSU_v2.g12186.t1">
    <property type="protein sequence ID" value="PSU_v2.g12186.t1"/>
    <property type="gene ID" value="PSU_v2.g12186"/>
</dbReference>
<evidence type="ECO:0000256" key="1">
    <source>
        <dbReference type="SAM" id="MobiDB-lite"/>
    </source>
</evidence>
<organism evidence="2 3">
    <name type="scientific">Panagrolaimus superbus</name>
    <dbReference type="NCBI Taxonomy" id="310955"/>
    <lineage>
        <taxon>Eukaryota</taxon>
        <taxon>Metazoa</taxon>
        <taxon>Ecdysozoa</taxon>
        <taxon>Nematoda</taxon>
        <taxon>Chromadorea</taxon>
        <taxon>Rhabditida</taxon>
        <taxon>Tylenchina</taxon>
        <taxon>Panagrolaimomorpha</taxon>
        <taxon>Panagrolaimoidea</taxon>
        <taxon>Panagrolaimidae</taxon>
        <taxon>Panagrolaimus</taxon>
    </lineage>
</organism>
<feature type="compositionally biased region" description="Basic and acidic residues" evidence="1">
    <location>
        <begin position="131"/>
        <end position="147"/>
    </location>
</feature>